<evidence type="ECO:0000259" key="3">
    <source>
        <dbReference type="PROSITE" id="PS50866"/>
    </source>
</evidence>
<dbReference type="AlphaFoldDB" id="A0A8K1FFW1"/>
<keyword evidence="1" id="KW-0175">Coiled coil</keyword>
<feature type="region of interest" description="Disordered" evidence="2">
    <location>
        <begin position="1"/>
        <end position="79"/>
    </location>
</feature>
<reference evidence="4" key="1">
    <citation type="submission" date="2019-03" db="EMBL/GenBank/DDBJ databases">
        <title>Long read genome sequence of the mycoparasitic Pythium oligandrum ATCC 38472 isolated from sugarbeet rhizosphere.</title>
        <authorList>
            <person name="Gaulin E."/>
        </authorList>
    </citation>
    <scope>NUCLEOTIDE SEQUENCE</scope>
    <source>
        <strain evidence="4">ATCC 38472_TT</strain>
    </source>
</reference>
<comment type="caution">
    <text evidence="4">The sequence shown here is derived from an EMBL/GenBank/DDBJ whole genome shotgun (WGS) entry which is preliminary data.</text>
</comment>
<feature type="coiled-coil region" evidence="1">
    <location>
        <begin position="474"/>
        <end position="630"/>
    </location>
</feature>
<feature type="compositionally biased region" description="Low complexity" evidence="2">
    <location>
        <begin position="695"/>
        <end position="704"/>
    </location>
</feature>
<protein>
    <recommendedName>
        <fullName evidence="3">GOLD domain-containing protein</fullName>
    </recommendedName>
</protein>
<feature type="region of interest" description="Disordered" evidence="2">
    <location>
        <begin position="689"/>
        <end position="708"/>
    </location>
</feature>
<dbReference type="PANTHER" id="PTHR23324">
    <property type="entry name" value="SEC14 RELATED PROTEIN"/>
    <property type="match status" value="1"/>
</dbReference>
<proteinExistence type="predicted"/>
<name>A0A8K1FFW1_PYTOL</name>
<dbReference type="Proteomes" id="UP000794436">
    <property type="component" value="Unassembled WGS sequence"/>
</dbReference>
<dbReference type="SUPFAM" id="SSF101576">
    <property type="entry name" value="Supernatant protein factor (SPF), C-terminal domain"/>
    <property type="match status" value="1"/>
</dbReference>
<dbReference type="InterPro" id="IPR036598">
    <property type="entry name" value="GOLD_dom_sf"/>
</dbReference>
<dbReference type="GO" id="GO:0005737">
    <property type="term" value="C:cytoplasm"/>
    <property type="evidence" value="ECO:0007669"/>
    <property type="project" value="TreeGrafter"/>
</dbReference>
<dbReference type="Gene3D" id="2.60.120.680">
    <property type="entry name" value="GOLD domain"/>
    <property type="match status" value="1"/>
</dbReference>
<gene>
    <name evidence="4" type="ORF">Poli38472_003133</name>
</gene>
<dbReference type="InterPro" id="IPR051064">
    <property type="entry name" value="SEC14/CRAL-TRIO_domain"/>
</dbReference>
<keyword evidence="5" id="KW-1185">Reference proteome</keyword>
<sequence length="766" mass="85188">MAALPQMTMADEGDAVATRVEAETAREGGSAEAQVTQETDVQENGVEGALAATAEAASTGEEKEAEEADVPPANVAHSSTLGQDNEWLQFIAESAGESEHSQPRRMTAIEFILQPFPYEKFYVPRGSQHEVVVQVKKSDQFIVWKFEVEDYDIDFAVHFLPTPDRRSRHTDPDAEVVLQIVHSTTRYIAAAGGGRPVEGMHKCSGPGTATLVWDNSYSRLRGKNIQYQVQAVHRNIMDSATAAADAFDEANRARIQREELARAAALGNGQLIVSTKMPTSSSSSYLLDTSTHLYRQLFADKLPSQSWLVSAPLDVAGKLASRLFGSPVTNESVEVPVGQNDEDDGEFESTHGDNEAKSLLEELNGLNMQLLERLESCEDSIAKLTVERDQERSRVHVAAVEKENLNAVLASKELGIEALRSEIQRINREREAWREIQQERDALLEEKHRWAMSDDFIPDEEEPRGRTDLDAETNNRLEHELGQAEATVLRLRAELGYPLTNHLTGTSTRLEKIAREMTATKKQYEDQMKASDDETNRLKQQVVKYRSQKRVLVAEIKNLQSQSEGQIAVAMAEANESRMVNRRLKKQNELLLTQIRSLVDDAREQEKKLQDEVEQKIKEAQLALQKLHQDGDSETSIEPAPSVKIASVPLPTIDNENLSADFDESTVPYTLSAADIALLNGHQGVATTERQTVRSSAPDSSASSMIVQGDAYSETDPYRARLTAFFQAKDPSMIPEIDNMLASYAGVEEMLFESLELKYSFLELNA</sequence>
<dbReference type="PANTHER" id="PTHR23324:SF83">
    <property type="entry name" value="SEC14-LIKE PROTEIN 2"/>
    <property type="match status" value="1"/>
</dbReference>
<dbReference type="OrthoDB" id="1434354at2759"/>
<accession>A0A8K1FFW1</accession>
<feature type="coiled-coil region" evidence="1">
    <location>
        <begin position="360"/>
        <end position="446"/>
    </location>
</feature>
<evidence type="ECO:0000313" key="5">
    <source>
        <dbReference type="Proteomes" id="UP000794436"/>
    </source>
</evidence>
<dbReference type="PROSITE" id="PS50866">
    <property type="entry name" value="GOLD"/>
    <property type="match status" value="1"/>
</dbReference>
<organism evidence="4 5">
    <name type="scientific">Pythium oligandrum</name>
    <name type="common">Mycoparasitic fungus</name>
    <dbReference type="NCBI Taxonomy" id="41045"/>
    <lineage>
        <taxon>Eukaryota</taxon>
        <taxon>Sar</taxon>
        <taxon>Stramenopiles</taxon>
        <taxon>Oomycota</taxon>
        <taxon>Peronosporomycetes</taxon>
        <taxon>Pythiales</taxon>
        <taxon>Pythiaceae</taxon>
        <taxon>Pythium</taxon>
    </lineage>
</organism>
<dbReference type="EMBL" id="SPLM01000144">
    <property type="protein sequence ID" value="TMW57208.1"/>
    <property type="molecule type" value="Genomic_DNA"/>
</dbReference>
<feature type="compositionally biased region" description="Low complexity" evidence="2">
    <location>
        <begin position="47"/>
        <end position="59"/>
    </location>
</feature>
<evidence type="ECO:0000256" key="1">
    <source>
        <dbReference type="SAM" id="Coils"/>
    </source>
</evidence>
<dbReference type="InterPro" id="IPR009038">
    <property type="entry name" value="GOLD_dom"/>
</dbReference>
<evidence type="ECO:0000256" key="2">
    <source>
        <dbReference type="SAM" id="MobiDB-lite"/>
    </source>
</evidence>
<feature type="domain" description="GOLD" evidence="3">
    <location>
        <begin position="109"/>
        <end position="231"/>
    </location>
</feature>
<evidence type="ECO:0000313" key="4">
    <source>
        <dbReference type="EMBL" id="TMW57208.1"/>
    </source>
</evidence>